<reference evidence="1 2" key="1">
    <citation type="submission" date="2019-02" db="EMBL/GenBank/DDBJ databases">
        <title>Genome sequencing of the rare red list fungi Bondarzewia mesenterica.</title>
        <authorList>
            <person name="Buettner E."/>
            <person name="Kellner H."/>
        </authorList>
    </citation>
    <scope>NUCLEOTIDE SEQUENCE [LARGE SCALE GENOMIC DNA]</scope>
    <source>
        <strain evidence="1 2">DSM 108281</strain>
    </source>
</reference>
<dbReference type="Proteomes" id="UP000310158">
    <property type="component" value="Unassembled WGS sequence"/>
</dbReference>
<accession>A0A4S4L8F0</accession>
<sequence length="81" mass="8691">MPPGSGLLKLGGIAIRLEALQVQKMSDGTASIYFSSTLSGSYYYYSPSGAVSSKHGRRALSVSSRRPSRVSNRTWFTTVAS</sequence>
<protein>
    <submittedName>
        <fullName evidence="1">Uncharacterized protein</fullName>
    </submittedName>
</protein>
<comment type="caution">
    <text evidence="1">The sequence shown here is derived from an EMBL/GenBank/DDBJ whole genome shotgun (WGS) entry which is preliminary data.</text>
</comment>
<gene>
    <name evidence="1" type="ORF">EW146_g9420</name>
</gene>
<keyword evidence="2" id="KW-1185">Reference proteome</keyword>
<evidence type="ECO:0000313" key="1">
    <source>
        <dbReference type="EMBL" id="THH07098.1"/>
    </source>
</evidence>
<dbReference type="AlphaFoldDB" id="A0A4S4L8F0"/>
<name>A0A4S4L8F0_9AGAM</name>
<organism evidence="1 2">
    <name type="scientific">Bondarzewia mesenterica</name>
    <dbReference type="NCBI Taxonomy" id="1095465"/>
    <lineage>
        <taxon>Eukaryota</taxon>
        <taxon>Fungi</taxon>
        <taxon>Dikarya</taxon>
        <taxon>Basidiomycota</taxon>
        <taxon>Agaricomycotina</taxon>
        <taxon>Agaricomycetes</taxon>
        <taxon>Russulales</taxon>
        <taxon>Bondarzewiaceae</taxon>
        <taxon>Bondarzewia</taxon>
    </lineage>
</organism>
<proteinExistence type="predicted"/>
<evidence type="ECO:0000313" key="2">
    <source>
        <dbReference type="Proteomes" id="UP000310158"/>
    </source>
</evidence>
<dbReference type="EMBL" id="SGPL01000808">
    <property type="protein sequence ID" value="THH07098.1"/>
    <property type="molecule type" value="Genomic_DNA"/>
</dbReference>